<feature type="domain" description="AMP-dependent synthetase/ligase" evidence="3">
    <location>
        <begin position="57"/>
        <end position="528"/>
    </location>
</feature>
<protein>
    <submittedName>
        <fullName evidence="4">Long chain fatty acid CoA ligase</fullName>
    </submittedName>
</protein>
<keyword evidence="4" id="KW-0436">Ligase</keyword>
<dbReference type="GO" id="GO:0005783">
    <property type="term" value="C:endoplasmic reticulum"/>
    <property type="evidence" value="ECO:0007669"/>
    <property type="project" value="TreeGrafter"/>
</dbReference>
<dbReference type="PROSITE" id="PS00455">
    <property type="entry name" value="AMP_BINDING"/>
    <property type="match status" value="1"/>
</dbReference>
<dbReference type="PANTHER" id="PTHR43272">
    <property type="entry name" value="LONG-CHAIN-FATTY-ACID--COA LIGASE"/>
    <property type="match status" value="1"/>
</dbReference>
<dbReference type="EMBL" id="GDID01005879">
    <property type="protein sequence ID" value="JAP90727.1"/>
    <property type="molecule type" value="Transcribed_RNA"/>
</dbReference>
<sequence length="745" mass="83473">MDVKTHDLKSKSHLKLEIDQEPDYSKTVPQNLIKAFEKYKQVPFMAYRAGMSTNVKQIVDDYTKITYGQGTAYIKQIIDLLYKLDFNKGDRAVIYAKNSPLWLLTDVAIQFCQGVSAPIYDTLGLDNIKHCINKIEAKYVFVSSEYLPNIVGSLEELKTLQHVICFDGFEAQKVKQETHKVIAQFANFGVLIDDSASLYSLDKDVKKELNIEIVDQPSESQIDFKNVDMLIDSGKLKQFTLTSYQPQNDQPEEFDYLNILAAQSTNPKEVSTIIFTSGTSSYPKAVILNHENVLAGLGCLGRQFVPYHLNQKGVQSSTLSYLPLAHIFQHCLEFGAMQRGHLIYYSSGSIKNLTADLQLSKPSYLLGVPRVYNKIYQSVMAKMSKSSVVKRAIFNAAFWCKKTFLKMKNGILDPHMPLIDLIFKPISQAMGGNVEFIVSGSSALTTETRQFLEVCSGARVTTGYGLSECSSAGAYNFCGQKMNHQNQLGFMSYDTFGRVKNCPDCEFDIERDHVGELQVKGICVTQGYVGSKWGDVVKITDSDGWYSTGDLVQLNKDGSVTFIRRISQVVKLQHGEFVDLELIENALESDPLITTAFVHAEADKSAPVALVSVDSSVLKLRVGEQLVQQFMNGDKEALQKVKDFVQKAGDTSVRLKGLKGFNVPKAYEVYLDVDWTVNQEYYTSTSKKKHQNFINAHLKQIKGLWEEVMKGEQKMAGNEQEQKGSKKYIVAIGVAIAMVAYFLVK</sequence>
<dbReference type="PANTHER" id="PTHR43272:SF33">
    <property type="entry name" value="AMP-BINDING DOMAIN-CONTAINING PROTEIN-RELATED"/>
    <property type="match status" value="1"/>
</dbReference>
<dbReference type="Pfam" id="PF00501">
    <property type="entry name" value="AMP-binding"/>
    <property type="match status" value="1"/>
</dbReference>
<accession>A0A146K1W1</accession>
<evidence type="ECO:0000256" key="2">
    <source>
        <dbReference type="ARBA" id="ARBA00022840"/>
    </source>
</evidence>
<gene>
    <name evidence="4" type="ORF">TPC1_17884</name>
</gene>
<dbReference type="AlphaFoldDB" id="A0A146K1W1"/>
<keyword evidence="1" id="KW-0547">Nucleotide-binding</keyword>
<evidence type="ECO:0000259" key="3">
    <source>
        <dbReference type="Pfam" id="PF00501"/>
    </source>
</evidence>
<evidence type="ECO:0000313" key="4">
    <source>
        <dbReference type="EMBL" id="JAP90727.1"/>
    </source>
</evidence>
<name>A0A146K1W1_9EUKA</name>
<proteinExistence type="predicted"/>
<dbReference type="GO" id="GO:0005524">
    <property type="term" value="F:ATP binding"/>
    <property type="evidence" value="ECO:0007669"/>
    <property type="project" value="UniProtKB-KW"/>
</dbReference>
<keyword evidence="2" id="KW-0067">ATP-binding</keyword>
<dbReference type="Gene3D" id="3.40.50.12780">
    <property type="entry name" value="N-terminal domain of ligase-like"/>
    <property type="match status" value="1"/>
</dbReference>
<evidence type="ECO:0000256" key="1">
    <source>
        <dbReference type="ARBA" id="ARBA00022741"/>
    </source>
</evidence>
<reference evidence="4" key="1">
    <citation type="submission" date="2015-07" db="EMBL/GenBank/DDBJ databases">
        <title>Adaptation to a free-living lifestyle via gene acquisitions in the diplomonad Trepomonas sp. PC1.</title>
        <authorList>
            <person name="Xu F."/>
            <person name="Jerlstrom-Hultqvist J."/>
            <person name="Kolisko M."/>
            <person name="Simpson A.G.B."/>
            <person name="Roger A.J."/>
            <person name="Svard S.G."/>
            <person name="Andersson J.O."/>
        </authorList>
    </citation>
    <scope>NUCLEOTIDE SEQUENCE</scope>
    <source>
        <strain evidence="4">PC1</strain>
    </source>
</reference>
<dbReference type="InterPro" id="IPR042099">
    <property type="entry name" value="ANL_N_sf"/>
</dbReference>
<organism evidence="4">
    <name type="scientific">Trepomonas sp. PC1</name>
    <dbReference type="NCBI Taxonomy" id="1076344"/>
    <lineage>
        <taxon>Eukaryota</taxon>
        <taxon>Metamonada</taxon>
        <taxon>Diplomonadida</taxon>
        <taxon>Hexamitidae</taxon>
        <taxon>Hexamitinae</taxon>
        <taxon>Trepomonas</taxon>
    </lineage>
</organism>
<dbReference type="InterPro" id="IPR000873">
    <property type="entry name" value="AMP-dep_synth/lig_dom"/>
</dbReference>
<dbReference type="GO" id="GO:0004467">
    <property type="term" value="F:long-chain fatty acid-CoA ligase activity"/>
    <property type="evidence" value="ECO:0007669"/>
    <property type="project" value="TreeGrafter"/>
</dbReference>
<dbReference type="GO" id="GO:0016020">
    <property type="term" value="C:membrane"/>
    <property type="evidence" value="ECO:0007669"/>
    <property type="project" value="TreeGrafter"/>
</dbReference>
<dbReference type="SUPFAM" id="SSF56801">
    <property type="entry name" value="Acetyl-CoA synthetase-like"/>
    <property type="match status" value="1"/>
</dbReference>
<dbReference type="InterPro" id="IPR020845">
    <property type="entry name" value="AMP-binding_CS"/>
</dbReference>